<dbReference type="SUPFAM" id="SSF52540">
    <property type="entry name" value="P-loop containing nucleoside triphosphate hydrolases"/>
    <property type="match status" value="1"/>
</dbReference>
<evidence type="ECO:0000259" key="3">
    <source>
        <dbReference type="Pfam" id="PF00437"/>
    </source>
</evidence>
<proteinExistence type="inferred from homology"/>
<dbReference type="Gene3D" id="3.40.50.300">
    <property type="entry name" value="P-loop containing nucleotide triphosphate hydrolases"/>
    <property type="match status" value="1"/>
</dbReference>
<feature type="compositionally biased region" description="Low complexity" evidence="2">
    <location>
        <begin position="20"/>
        <end position="38"/>
    </location>
</feature>
<dbReference type="InParanoid" id="A0A1Q5PUT3"/>
<dbReference type="RefSeq" id="WP_073825229.1">
    <property type="nucleotide sequence ID" value="NZ_MQVS01000008.1"/>
</dbReference>
<dbReference type="Proteomes" id="UP000185612">
    <property type="component" value="Unassembled WGS sequence"/>
</dbReference>
<dbReference type="InterPro" id="IPR050921">
    <property type="entry name" value="T4SS_GSP_E_ATPase"/>
</dbReference>
<dbReference type="InterPro" id="IPR001482">
    <property type="entry name" value="T2SS/T4SS_dom"/>
</dbReference>
<dbReference type="STRING" id="52770.BSZ40_08445"/>
<dbReference type="Pfam" id="PF00437">
    <property type="entry name" value="T2SSE"/>
    <property type="match status" value="1"/>
</dbReference>
<dbReference type="OrthoDB" id="9810761at2"/>
<dbReference type="NCBIfam" id="TIGR03819">
    <property type="entry name" value="heli_sec_ATPase"/>
    <property type="match status" value="1"/>
</dbReference>
<dbReference type="Gene3D" id="3.30.450.380">
    <property type="match status" value="1"/>
</dbReference>
<feature type="compositionally biased region" description="Basic residues" evidence="2">
    <location>
        <begin position="1"/>
        <end position="19"/>
    </location>
</feature>
<evidence type="ECO:0000256" key="1">
    <source>
        <dbReference type="ARBA" id="ARBA00006611"/>
    </source>
</evidence>
<dbReference type="InterPro" id="IPR022399">
    <property type="entry name" value="TadA-like_ATPase"/>
</dbReference>
<dbReference type="PANTHER" id="PTHR30486">
    <property type="entry name" value="TWITCHING MOTILITY PROTEIN PILT"/>
    <property type="match status" value="1"/>
</dbReference>
<gene>
    <name evidence="4" type="ORF">BSZ40_08445</name>
</gene>
<dbReference type="InterPro" id="IPR027417">
    <property type="entry name" value="P-loop_NTPase"/>
</dbReference>
<accession>A0A1Q5PUT3</accession>
<dbReference type="EMBL" id="MQVS01000008">
    <property type="protein sequence ID" value="OKL51327.1"/>
    <property type="molecule type" value="Genomic_DNA"/>
</dbReference>
<dbReference type="PANTHER" id="PTHR30486:SF6">
    <property type="entry name" value="TYPE IV PILUS RETRACTATION ATPASE PILT"/>
    <property type="match status" value="1"/>
</dbReference>
<feature type="region of interest" description="Disordered" evidence="2">
    <location>
        <begin position="421"/>
        <end position="444"/>
    </location>
</feature>
<evidence type="ECO:0000313" key="4">
    <source>
        <dbReference type="EMBL" id="OKL51327.1"/>
    </source>
</evidence>
<organism evidence="4 5">
    <name type="scientific">Buchananella hordeovulneris</name>
    <dbReference type="NCBI Taxonomy" id="52770"/>
    <lineage>
        <taxon>Bacteria</taxon>
        <taxon>Bacillati</taxon>
        <taxon>Actinomycetota</taxon>
        <taxon>Actinomycetes</taxon>
        <taxon>Actinomycetales</taxon>
        <taxon>Actinomycetaceae</taxon>
        <taxon>Buchananella</taxon>
    </lineage>
</organism>
<dbReference type="GO" id="GO:0016887">
    <property type="term" value="F:ATP hydrolysis activity"/>
    <property type="evidence" value="ECO:0007669"/>
    <property type="project" value="InterPro"/>
</dbReference>
<feature type="domain" description="Bacterial type II secretion system protein E" evidence="3">
    <location>
        <begin position="90"/>
        <end position="353"/>
    </location>
</feature>
<evidence type="ECO:0000313" key="5">
    <source>
        <dbReference type="Proteomes" id="UP000185612"/>
    </source>
</evidence>
<evidence type="ECO:0000256" key="2">
    <source>
        <dbReference type="SAM" id="MobiDB-lite"/>
    </source>
</evidence>
<keyword evidence="5" id="KW-1185">Reference proteome</keyword>
<feature type="region of interest" description="Disordered" evidence="2">
    <location>
        <begin position="1"/>
        <end position="38"/>
    </location>
</feature>
<comment type="similarity">
    <text evidence="1">Belongs to the GSP E family.</text>
</comment>
<dbReference type="AlphaFoldDB" id="A0A1Q5PUT3"/>
<protein>
    <recommendedName>
        <fullName evidence="3">Bacterial type II secretion system protein E domain-containing protein</fullName>
    </recommendedName>
</protein>
<sequence>MLGRHLRGRGLAKARHRAAQAHAAGQTGARTAQTGQGEGSVVRAVARGASVTAAVAANAGPGADVVQLAAELARTRAELAGPGPLLAGLLADQSITDVLVNGPEVWVDRGAGLHKLPTQLDPNDVARTATRLAAACGRRLDEACPIVDATLPTGTRLHAVLPPLAANGPLLSLRTHRARALSLPELVRSGMVSPALAPILRALIARRLSGMVCGATGTGKTTLLGTLLGLVAPTERIICLEEAAELQVTHPHVLHLQERGENVEGAGQVSVRELLRAALRMRPDRLVLGECRGPEVIDVLAALNTGHEGGWATVHANRAEDVPARLVALGALAGLAAPVVAAQAASALDVVIGLKRQVGAGDASGGRRVREIACVSGADGTLRCPVALRVDDAGVVHPGPAVDTLRARLGTLVDEALAGVRGGADDSDEPNWLPPAAGLVGRER</sequence>
<comment type="caution">
    <text evidence="4">The sequence shown here is derived from an EMBL/GenBank/DDBJ whole genome shotgun (WGS) entry which is preliminary data.</text>
</comment>
<name>A0A1Q5PUT3_9ACTO</name>
<reference evidence="5" key="1">
    <citation type="submission" date="2016-12" db="EMBL/GenBank/DDBJ databases">
        <authorList>
            <person name="Meng X."/>
        </authorList>
    </citation>
    <scope>NUCLEOTIDE SEQUENCE [LARGE SCALE GENOMIC DNA]</scope>
    <source>
        <strain evidence="5">DSM 20732</strain>
    </source>
</reference>